<organism evidence="3 4">
    <name type="scientific">Sphaerobolus stellatus (strain SS14)</name>
    <dbReference type="NCBI Taxonomy" id="990650"/>
    <lineage>
        <taxon>Eukaryota</taxon>
        <taxon>Fungi</taxon>
        <taxon>Dikarya</taxon>
        <taxon>Basidiomycota</taxon>
        <taxon>Agaricomycotina</taxon>
        <taxon>Agaricomycetes</taxon>
        <taxon>Phallomycetidae</taxon>
        <taxon>Geastrales</taxon>
        <taxon>Sphaerobolaceae</taxon>
        <taxon>Sphaerobolus</taxon>
    </lineage>
</organism>
<sequence length="399" mass="44890">MSLPPFSSLAPENFYGNIPQGHCPPHSTDSYYTSHEPNQRVLGDCDMNLSMNPLTRQSSGYLGGIDSRKANSYASSGPRADAEMLEPHAPSMTLSHRRVGMESDNARPEDSFNAPTPSQRSPSISSGASPEPVPTPAPAPVLTRKRAEFTVKELEKILIAVLEVDPFMCKRGEAEKKWTEVLEHVQSHGYCSNRTWNSVKNKVITELDRVESKQTISTTSYIWKELENDAERLAMLNGKLDSVAAMRKHAVNTKEEDRKSQKDKQDLAKLQGNIMRDGMCRARFNPNDSNESSSDNDKASESESGRSTSDDNSLSPPPPKKVRRDTYYKQVTATLEEQTKKTERFQEEFLKQQRELTDKLLEESRKAQEIMQAEAAKNREQQEKSTKDFLDVIRAAFLS</sequence>
<dbReference type="HOGENOM" id="CLU_055865_0_0_1"/>
<evidence type="ECO:0000256" key="2">
    <source>
        <dbReference type="SAM" id="MobiDB-lite"/>
    </source>
</evidence>
<dbReference type="EMBL" id="KN837212">
    <property type="protein sequence ID" value="KIJ33440.1"/>
    <property type="molecule type" value="Genomic_DNA"/>
</dbReference>
<protein>
    <recommendedName>
        <fullName evidence="5">Myb/SANT-like DNA-binding domain-containing protein</fullName>
    </recommendedName>
</protein>
<feature type="compositionally biased region" description="Polar residues" evidence="2">
    <location>
        <begin position="113"/>
        <end position="128"/>
    </location>
</feature>
<keyword evidence="4" id="KW-1185">Reference proteome</keyword>
<proteinExistence type="predicted"/>
<dbReference type="Proteomes" id="UP000054279">
    <property type="component" value="Unassembled WGS sequence"/>
</dbReference>
<feature type="compositionally biased region" description="Polar residues" evidence="2">
    <location>
        <begin position="305"/>
        <end position="314"/>
    </location>
</feature>
<evidence type="ECO:0008006" key="5">
    <source>
        <dbReference type="Google" id="ProtNLM"/>
    </source>
</evidence>
<evidence type="ECO:0000256" key="1">
    <source>
        <dbReference type="SAM" id="Coils"/>
    </source>
</evidence>
<feature type="compositionally biased region" description="Basic and acidic residues" evidence="2">
    <location>
        <begin position="101"/>
        <end position="110"/>
    </location>
</feature>
<evidence type="ECO:0000313" key="4">
    <source>
        <dbReference type="Proteomes" id="UP000054279"/>
    </source>
</evidence>
<keyword evidence="1" id="KW-0175">Coiled coil</keyword>
<feature type="region of interest" description="Disordered" evidence="2">
    <location>
        <begin position="101"/>
        <end position="141"/>
    </location>
</feature>
<dbReference type="AlphaFoldDB" id="A0A0C9V7R7"/>
<feature type="compositionally biased region" description="Basic and acidic residues" evidence="2">
    <location>
        <begin position="295"/>
        <end position="304"/>
    </location>
</feature>
<evidence type="ECO:0000313" key="3">
    <source>
        <dbReference type="EMBL" id="KIJ33440.1"/>
    </source>
</evidence>
<name>A0A0C9V7R7_SPHS4</name>
<feature type="coiled-coil region" evidence="1">
    <location>
        <begin position="328"/>
        <end position="355"/>
    </location>
</feature>
<reference evidence="3 4" key="1">
    <citation type="submission" date="2014-06" db="EMBL/GenBank/DDBJ databases">
        <title>Evolutionary Origins and Diversification of the Mycorrhizal Mutualists.</title>
        <authorList>
            <consortium name="DOE Joint Genome Institute"/>
            <consortium name="Mycorrhizal Genomics Consortium"/>
            <person name="Kohler A."/>
            <person name="Kuo A."/>
            <person name="Nagy L.G."/>
            <person name="Floudas D."/>
            <person name="Copeland A."/>
            <person name="Barry K.W."/>
            <person name="Cichocki N."/>
            <person name="Veneault-Fourrey C."/>
            <person name="LaButti K."/>
            <person name="Lindquist E.A."/>
            <person name="Lipzen A."/>
            <person name="Lundell T."/>
            <person name="Morin E."/>
            <person name="Murat C."/>
            <person name="Riley R."/>
            <person name="Ohm R."/>
            <person name="Sun H."/>
            <person name="Tunlid A."/>
            <person name="Henrissat B."/>
            <person name="Grigoriev I.V."/>
            <person name="Hibbett D.S."/>
            <person name="Martin F."/>
        </authorList>
    </citation>
    <scope>NUCLEOTIDE SEQUENCE [LARGE SCALE GENOMIC DNA]</scope>
    <source>
        <strain evidence="3 4">SS14</strain>
    </source>
</reference>
<gene>
    <name evidence="3" type="ORF">M422DRAFT_264543</name>
</gene>
<accession>A0A0C9V7R7</accession>
<feature type="region of interest" description="Disordered" evidence="2">
    <location>
        <begin position="271"/>
        <end position="327"/>
    </location>
</feature>
<dbReference type="OrthoDB" id="3049768at2759"/>